<proteinExistence type="predicted"/>
<dbReference type="InParanoid" id="K5V258"/>
<evidence type="ECO:0000259" key="1">
    <source>
        <dbReference type="Pfam" id="PF20151"/>
    </source>
</evidence>
<reference evidence="2 3" key="1">
    <citation type="journal article" date="2012" name="BMC Genomics">
        <title>Comparative genomics of the white-rot fungi, Phanerochaete carnosa and P. chrysosporium, to elucidate the genetic basis of the distinct wood types they colonize.</title>
        <authorList>
            <person name="Suzuki H."/>
            <person name="MacDonald J."/>
            <person name="Syed K."/>
            <person name="Salamov A."/>
            <person name="Hori C."/>
            <person name="Aerts A."/>
            <person name="Henrissat B."/>
            <person name="Wiebenga A."/>
            <person name="vanKuyk P.A."/>
            <person name="Barry K."/>
            <person name="Lindquist E."/>
            <person name="LaButti K."/>
            <person name="Lapidus A."/>
            <person name="Lucas S."/>
            <person name="Coutinho P."/>
            <person name="Gong Y."/>
            <person name="Samejima M."/>
            <person name="Mahadevan R."/>
            <person name="Abou-Zaid M."/>
            <person name="de Vries R.P."/>
            <person name="Igarashi K."/>
            <person name="Yadav J.S."/>
            <person name="Grigoriev I.V."/>
            <person name="Master E.R."/>
        </authorList>
    </citation>
    <scope>NUCLEOTIDE SEQUENCE [LARGE SCALE GENOMIC DNA]</scope>
    <source>
        <strain evidence="2 3">HHB-10118-sp</strain>
    </source>
</reference>
<dbReference type="HOGENOM" id="CLU_863586_0_0_1"/>
<organism evidence="2 3">
    <name type="scientific">Phanerochaete carnosa (strain HHB-10118-sp)</name>
    <name type="common">White-rot fungus</name>
    <name type="synonym">Peniophora carnosa</name>
    <dbReference type="NCBI Taxonomy" id="650164"/>
    <lineage>
        <taxon>Eukaryota</taxon>
        <taxon>Fungi</taxon>
        <taxon>Dikarya</taxon>
        <taxon>Basidiomycota</taxon>
        <taxon>Agaricomycotina</taxon>
        <taxon>Agaricomycetes</taxon>
        <taxon>Polyporales</taxon>
        <taxon>Phanerochaetaceae</taxon>
        <taxon>Phanerochaete</taxon>
    </lineage>
</organism>
<dbReference type="AlphaFoldDB" id="K5V258"/>
<dbReference type="InterPro" id="IPR045340">
    <property type="entry name" value="DUF6533"/>
</dbReference>
<dbReference type="EMBL" id="JH930471">
    <property type="protein sequence ID" value="EKM56611.1"/>
    <property type="molecule type" value="Genomic_DNA"/>
</dbReference>
<evidence type="ECO:0000313" key="2">
    <source>
        <dbReference type="EMBL" id="EKM56611.1"/>
    </source>
</evidence>
<sequence>MRVPEYWSVAEVTIAFRDARLSRSLNILPFVILYYDYLLTLPTEIERYWTADLSPRRGPVWFLFCRYLSLVGNVPVLMRVAWPLDDHRFSLVRHRTPAPEEPAAIGCNVATSSAMGYITDILPCSSDLAITWSAMLCHDIMIFTLTLYKALSLRGGSRTIVDVLLRDGTMYFGLFNEHYASYVPICTSKKRPPMIKGITATFTNILSTTLIARLMLNIRDPKIIQQTRYSNSPVQRTTSTVSDDPIVTSALDTAGQPEWTEFNHELTEIYQDEGETPYGTRHDVIELVQRDHPPEKSKGKAWRAGAWLKYQRQRSLTCAVSA</sequence>
<protein>
    <recommendedName>
        <fullName evidence="1">DUF6533 domain-containing protein</fullName>
    </recommendedName>
</protein>
<dbReference type="KEGG" id="pco:PHACADRAFT_207814"/>
<evidence type="ECO:0000313" key="3">
    <source>
        <dbReference type="Proteomes" id="UP000008370"/>
    </source>
</evidence>
<dbReference type="Proteomes" id="UP000008370">
    <property type="component" value="Unassembled WGS sequence"/>
</dbReference>
<name>K5V258_PHACS</name>
<keyword evidence="3" id="KW-1185">Reference proteome</keyword>
<accession>K5V258</accession>
<feature type="domain" description="DUF6533" evidence="1">
    <location>
        <begin position="30"/>
        <end position="71"/>
    </location>
</feature>
<dbReference type="RefSeq" id="XP_007394454.1">
    <property type="nucleotide sequence ID" value="XM_007394392.1"/>
</dbReference>
<dbReference type="OrthoDB" id="3261349at2759"/>
<gene>
    <name evidence="2" type="ORF">PHACADRAFT_207814</name>
</gene>
<dbReference type="GeneID" id="18912671"/>
<dbReference type="Pfam" id="PF20151">
    <property type="entry name" value="DUF6533"/>
    <property type="match status" value="1"/>
</dbReference>